<dbReference type="EMBL" id="VIKR01000005">
    <property type="protein sequence ID" value="TQV72328.1"/>
    <property type="molecule type" value="Genomic_DNA"/>
</dbReference>
<dbReference type="InterPro" id="IPR004360">
    <property type="entry name" value="Glyas_Fos-R_dOase_dom"/>
</dbReference>
<dbReference type="PANTHER" id="PTHR33993">
    <property type="entry name" value="GLYOXALASE-RELATED"/>
    <property type="match status" value="1"/>
</dbReference>
<keyword evidence="3" id="KW-1185">Reference proteome</keyword>
<gene>
    <name evidence="2" type="ORF">FLL45_19110</name>
</gene>
<dbReference type="Pfam" id="PF00903">
    <property type="entry name" value="Glyoxalase"/>
    <property type="match status" value="1"/>
</dbReference>
<dbReference type="Proteomes" id="UP000317839">
    <property type="component" value="Unassembled WGS sequence"/>
</dbReference>
<protein>
    <submittedName>
        <fullName evidence="2">VOC family protein</fullName>
    </submittedName>
</protein>
<proteinExistence type="predicted"/>
<dbReference type="InterPro" id="IPR037523">
    <property type="entry name" value="VOC_core"/>
</dbReference>
<accession>A0A545T584</accession>
<dbReference type="InterPro" id="IPR052164">
    <property type="entry name" value="Anthracycline_SecMetBiosynth"/>
</dbReference>
<feature type="domain" description="VOC" evidence="1">
    <location>
        <begin position="1"/>
        <end position="122"/>
    </location>
</feature>
<comment type="caution">
    <text evidence="2">The sequence shown here is derived from an EMBL/GenBank/DDBJ whole genome shotgun (WGS) entry which is preliminary data.</text>
</comment>
<organism evidence="2 3">
    <name type="scientific">Aliikangiella marina</name>
    <dbReference type="NCBI Taxonomy" id="1712262"/>
    <lineage>
        <taxon>Bacteria</taxon>
        <taxon>Pseudomonadati</taxon>
        <taxon>Pseudomonadota</taxon>
        <taxon>Gammaproteobacteria</taxon>
        <taxon>Oceanospirillales</taxon>
        <taxon>Pleioneaceae</taxon>
        <taxon>Aliikangiella</taxon>
    </lineage>
</organism>
<dbReference type="PROSITE" id="PS51819">
    <property type="entry name" value="VOC"/>
    <property type="match status" value="1"/>
</dbReference>
<reference evidence="2 3" key="1">
    <citation type="submission" date="2019-06" db="EMBL/GenBank/DDBJ databases">
        <title>Draft genome of Aliikangiella marina GYP-15.</title>
        <authorList>
            <person name="Wang G."/>
        </authorList>
    </citation>
    <scope>NUCLEOTIDE SEQUENCE [LARGE SCALE GENOMIC DNA]</scope>
    <source>
        <strain evidence="2 3">GYP-15</strain>
    </source>
</reference>
<sequence>MDHMVTWSELPVNDMERAMKFYKDILNVEFKREDMSGYDYAMFATDEDLVSGALVAGEGYSPSAQGTVIYLNGGDDISEPLSKITKLGNQVVVPKTAIQDGAGGYFAQFIDSEGNRVGLYSKQ</sequence>
<dbReference type="AlphaFoldDB" id="A0A545T584"/>
<dbReference type="Gene3D" id="3.10.180.10">
    <property type="entry name" value="2,3-Dihydroxybiphenyl 1,2-Dioxygenase, domain 1"/>
    <property type="match status" value="1"/>
</dbReference>
<evidence type="ECO:0000313" key="3">
    <source>
        <dbReference type="Proteomes" id="UP000317839"/>
    </source>
</evidence>
<dbReference type="OrthoDB" id="8776491at2"/>
<dbReference type="InterPro" id="IPR029068">
    <property type="entry name" value="Glyas_Bleomycin-R_OHBP_Dase"/>
</dbReference>
<dbReference type="CDD" id="cd07247">
    <property type="entry name" value="SgaA_N_like"/>
    <property type="match status" value="1"/>
</dbReference>
<dbReference type="SUPFAM" id="SSF54593">
    <property type="entry name" value="Glyoxalase/Bleomycin resistance protein/Dihydroxybiphenyl dioxygenase"/>
    <property type="match status" value="1"/>
</dbReference>
<evidence type="ECO:0000259" key="1">
    <source>
        <dbReference type="PROSITE" id="PS51819"/>
    </source>
</evidence>
<name>A0A545T584_9GAMM</name>
<dbReference type="PANTHER" id="PTHR33993:SF2">
    <property type="entry name" value="VOC DOMAIN-CONTAINING PROTEIN"/>
    <property type="match status" value="1"/>
</dbReference>
<dbReference type="RefSeq" id="WP_142943658.1">
    <property type="nucleotide sequence ID" value="NZ_VIKR01000005.1"/>
</dbReference>
<evidence type="ECO:0000313" key="2">
    <source>
        <dbReference type="EMBL" id="TQV72328.1"/>
    </source>
</evidence>